<accession>A0A7X0U1T3</accession>
<dbReference type="Gene3D" id="1.10.1660.10">
    <property type="match status" value="1"/>
</dbReference>
<evidence type="ECO:0000256" key="2">
    <source>
        <dbReference type="ARBA" id="ARBA00023015"/>
    </source>
</evidence>
<keyword evidence="3 6" id="KW-0238">DNA-binding</keyword>
<dbReference type="PANTHER" id="PTHR30204:SF69">
    <property type="entry name" value="MERR-FAMILY TRANSCRIPTIONAL REGULATOR"/>
    <property type="match status" value="1"/>
</dbReference>
<dbReference type="SMART" id="SM00422">
    <property type="entry name" value="HTH_MERR"/>
    <property type="match status" value="1"/>
</dbReference>
<proteinExistence type="predicted"/>
<name>A0A7X0U1T3_9ACTN</name>
<dbReference type="PROSITE" id="PS50937">
    <property type="entry name" value="HTH_MERR_2"/>
    <property type="match status" value="1"/>
</dbReference>
<dbReference type="InterPro" id="IPR009061">
    <property type="entry name" value="DNA-bd_dom_put_sf"/>
</dbReference>
<keyword evidence="4" id="KW-0804">Transcription</keyword>
<reference evidence="6 7" key="1">
    <citation type="submission" date="2020-08" db="EMBL/GenBank/DDBJ databases">
        <title>Sequencing the genomes of 1000 actinobacteria strains.</title>
        <authorList>
            <person name="Klenk H.-P."/>
        </authorList>
    </citation>
    <scope>NUCLEOTIDE SEQUENCE [LARGE SCALE GENOMIC DNA]</scope>
    <source>
        <strain evidence="6 7">DSM 43768</strain>
    </source>
</reference>
<keyword evidence="7" id="KW-1185">Reference proteome</keyword>
<evidence type="ECO:0000256" key="3">
    <source>
        <dbReference type="ARBA" id="ARBA00023125"/>
    </source>
</evidence>
<comment type="caution">
    <text evidence="6">The sequence shown here is derived from an EMBL/GenBank/DDBJ whole genome shotgun (WGS) entry which is preliminary data.</text>
</comment>
<dbReference type="PRINTS" id="PR00040">
    <property type="entry name" value="HTHMERR"/>
</dbReference>
<feature type="domain" description="HTH merR-type" evidence="5">
    <location>
        <begin position="10"/>
        <end position="79"/>
    </location>
</feature>
<evidence type="ECO:0000256" key="1">
    <source>
        <dbReference type="ARBA" id="ARBA00022491"/>
    </source>
</evidence>
<organism evidence="6 7">
    <name type="scientific">Nonomuraea rubra</name>
    <dbReference type="NCBI Taxonomy" id="46180"/>
    <lineage>
        <taxon>Bacteria</taxon>
        <taxon>Bacillati</taxon>
        <taxon>Actinomycetota</taxon>
        <taxon>Actinomycetes</taxon>
        <taxon>Streptosporangiales</taxon>
        <taxon>Streptosporangiaceae</taxon>
        <taxon>Nonomuraea</taxon>
    </lineage>
</organism>
<dbReference type="EMBL" id="JACHMI010000001">
    <property type="protein sequence ID" value="MBB6552077.1"/>
    <property type="molecule type" value="Genomic_DNA"/>
</dbReference>
<dbReference type="SUPFAM" id="SSF46955">
    <property type="entry name" value="Putative DNA-binding domain"/>
    <property type="match status" value="1"/>
</dbReference>
<sequence length="266" mass="29960">MTRDDDGERRWSIGELAKASGVTIRTLYHYEEIGLVPASERTSSGHRRYTGADLRRLYRVRALRGLGLTLEEIRGILDRSSDDLTALRALLGAQLAELDLQAVRIDQLRERIGGLVTLLDQAVMPDPERVMAALELHSVYESYFDQELRDHLARRRAELGQDRMAGYRAEWLGLLREGCRLMRAGTPVDDPRVQEVTGRWEAMAAGLQVSDPKVAEQLQGAGMALWRRAGAQVSAEISRQIDWLEADDLPAVLDYFQRARAAREHG</sequence>
<dbReference type="InterPro" id="IPR047057">
    <property type="entry name" value="MerR_fam"/>
</dbReference>
<evidence type="ECO:0000259" key="5">
    <source>
        <dbReference type="PROSITE" id="PS50937"/>
    </source>
</evidence>
<evidence type="ECO:0000256" key="4">
    <source>
        <dbReference type="ARBA" id="ARBA00023163"/>
    </source>
</evidence>
<evidence type="ECO:0000313" key="7">
    <source>
        <dbReference type="Proteomes" id="UP000565579"/>
    </source>
</evidence>
<gene>
    <name evidence="6" type="ORF">HD593_006872</name>
</gene>
<dbReference type="GO" id="GO:0003677">
    <property type="term" value="F:DNA binding"/>
    <property type="evidence" value="ECO:0007669"/>
    <property type="project" value="UniProtKB-KW"/>
</dbReference>
<dbReference type="Pfam" id="PF13411">
    <property type="entry name" value="MerR_1"/>
    <property type="match status" value="1"/>
</dbReference>
<protein>
    <submittedName>
        <fullName evidence="6">DNA-binding transcriptional MerR regulator</fullName>
    </submittedName>
</protein>
<dbReference type="AlphaFoldDB" id="A0A7X0U1T3"/>
<keyword evidence="1" id="KW-0678">Repressor</keyword>
<dbReference type="RefSeq" id="WP_185106052.1">
    <property type="nucleotide sequence ID" value="NZ_JACHMI010000001.1"/>
</dbReference>
<evidence type="ECO:0000313" key="6">
    <source>
        <dbReference type="EMBL" id="MBB6552077.1"/>
    </source>
</evidence>
<dbReference type="PANTHER" id="PTHR30204">
    <property type="entry name" value="REDOX-CYCLING DRUG-SENSING TRANSCRIPTIONAL ACTIVATOR SOXR"/>
    <property type="match status" value="1"/>
</dbReference>
<dbReference type="GO" id="GO:0003700">
    <property type="term" value="F:DNA-binding transcription factor activity"/>
    <property type="evidence" value="ECO:0007669"/>
    <property type="project" value="InterPro"/>
</dbReference>
<keyword evidence="2" id="KW-0805">Transcription regulation</keyword>
<dbReference type="CDD" id="cd01106">
    <property type="entry name" value="HTH_TipAL-Mta"/>
    <property type="match status" value="1"/>
</dbReference>
<dbReference type="Proteomes" id="UP000565579">
    <property type="component" value="Unassembled WGS sequence"/>
</dbReference>
<dbReference type="InterPro" id="IPR000551">
    <property type="entry name" value="MerR-type_HTH_dom"/>
</dbReference>